<sequence length="27" mass="3162">MEHTVHHVTNQTDYFDASGFRVQDTEP</sequence>
<evidence type="ECO:0000256" key="1">
    <source>
        <dbReference type="SAM" id="MobiDB-lite"/>
    </source>
</evidence>
<feature type="region of interest" description="Disordered" evidence="1">
    <location>
        <begin position="1"/>
        <end position="27"/>
    </location>
</feature>
<proteinExistence type="predicted"/>
<reference evidence="2" key="2">
    <citation type="journal article" date="2015" name="Data Brief">
        <title>Shoot transcriptome of the giant reed, Arundo donax.</title>
        <authorList>
            <person name="Barrero R.A."/>
            <person name="Guerrero F.D."/>
            <person name="Moolhuijzen P."/>
            <person name="Goolsby J.A."/>
            <person name="Tidwell J."/>
            <person name="Bellgard S.E."/>
            <person name="Bellgard M.I."/>
        </authorList>
    </citation>
    <scope>NUCLEOTIDE SEQUENCE</scope>
    <source>
        <tissue evidence="2">Shoot tissue taken approximately 20 cm above the soil surface</tissue>
    </source>
</reference>
<name>A0A0A9HY77_ARUDO</name>
<protein>
    <submittedName>
        <fullName evidence="2">Uncharacterized protein</fullName>
    </submittedName>
</protein>
<organism evidence="2">
    <name type="scientific">Arundo donax</name>
    <name type="common">Giant reed</name>
    <name type="synonym">Donax arundinaceus</name>
    <dbReference type="NCBI Taxonomy" id="35708"/>
    <lineage>
        <taxon>Eukaryota</taxon>
        <taxon>Viridiplantae</taxon>
        <taxon>Streptophyta</taxon>
        <taxon>Embryophyta</taxon>
        <taxon>Tracheophyta</taxon>
        <taxon>Spermatophyta</taxon>
        <taxon>Magnoliopsida</taxon>
        <taxon>Liliopsida</taxon>
        <taxon>Poales</taxon>
        <taxon>Poaceae</taxon>
        <taxon>PACMAD clade</taxon>
        <taxon>Arundinoideae</taxon>
        <taxon>Arundineae</taxon>
        <taxon>Arundo</taxon>
    </lineage>
</organism>
<accession>A0A0A9HY77</accession>
<dbReference type="EMBL" id="GBRH01160023">
    <property type="protein sequence ID" value="JAE37873.1"/>
    <property type="molecule type" value="Transcribed_RNA"/>
</dbReference>
<evidence type="ECO:0000313" key="2">
    <source>
        <dbReference type="EMBL" id="JAE37873.1"/>
    </source>
</evidence>
<dbReference type="AlphaFoldDB" id="A0A0A9HY77"/>
<reference evidence="2" key="1">
    <citation type="submission" date="2014-09" db="EMBL/GenBank/DDBJ databases">
        <authorList>
            <person name="Magalhaes I.L.F."/>
            <person name="Oliveira U."/>
            <person name="Santos F.R."/>
            <person name="Vidigal T.H.D.A."/>
            <person name="Brescovit A.D."/>
            <person name="Santos A.J."/>
        </authorList>
    </citation>
    <scope>NUCLEOTIDE SEQUENCE</scope>
    <source>
        <tissue evidence="2">Shoot tissue taken approximately 20 cm above the soil surface</tissue>
    </source>
</reference>